<dbReference type="EMBL" id="CP069045">
    <property type="protein sequence ID" value="QRD07753.1"/>
    <property type="molecule type" value="Genomic_DNA"/>
</dbReference>
<dbReference type="KEGG" id="pno:SNOG_16196"/>
<evidence type="ECO:0008006" key="4">
    <source>
        <dbReference type="Google" id="ProtNLM"/>
    </source>
</evidence>
<accession>A0A7U2NRI8</accession>
<dbReference type="AlphaFoldDB" id="A0A7U2NRI8"/>
<feature type="chain" id="PRO_5034404335" description="DinB-like domain-containing protein" evidence="1">
    <location>
        <begin position="31"/>
        <end position="135"/>
    </location>
</feature>
<dbReference type="Proteomes" id="UP000663193">
    <property type="component" value="Chromosome 23"/>
</dbReference>
<evidence type="ECO:0000313" key="3">
    <source>
        <dbReference type="Proteomes" id="UP000663193"/>
    </source>
</evidence>
<name>A0A7U2NRI8_PHANO</name>
<reference evidence="3" key="1">
    <citation type="journal article" date="2021" name="BMC Genomics">
        <title>Chromosome-level genome assembly and manually-curated proteome of model necrotroph Parastagonospora nodorum Sn15 reveals a genome-wide trove of candidate effector homologs, and redundancy of virulence-related functions within an accessory chromosome.</title>
        <authorList>
            <person name="Bertazzoni S."/>
            <person name="Jones D.A.B."/>
            <person name="Phan H.T."/>
            <person name="Tan K.-C."/>
            <person name="Hane J.K."/>
        </authorList>
    </citation>
    <scope>NUCLEOTIDE SEQUENCE [LARGE SCALE GENOMIC DNA]</scope>
    <source>
        <strain evidence="3">SN15 / ATCC MYA-4574 / FGSC 10173)</strain>
    </source>
</reference>
<keyword evidence="1" id="KW-0732">Signal</keyword>
<gene>
    <name evidence="2" type="ORF">JI435_161960</name>
</gene>
<sequence length="135" mass="14486">MAELDPTGSASTVSLLVMHLLFHVADMSDACQWASRARSNLSAGTNPIPLDESDGLDDLEWFDATLSQTSDYGAGLAPATHSWRANWVEVNFAMDFLNPAAMWGRSLGKYQHGTSEKLAIVTFLPSSVSGILASP</sequence>
<evidence type="ECO:0000256" key="1">
    <source>
        <dbReference type="SAM" id="SignalP"/>
    </source>
</evidence>
<dbReference type="RefSeq" id="XP_001806320.1">
    <property type="nucleotide sequence ID" value="XM_001806268.1"/>
</dbReference>
<proteinExistence type="predicted"/>
<protein>
    <recommendedName>
        <fullName evidence="4">DinB-like domain-containing protein</fullName>
    </recommendedName>
</protein>
<keyword evidence="3" id="KW-1185">Reference proteome</keyword>
<organism evidence="2 3">
    <name type="scientific">Phaeosphaeria nodorum (strain SN15 / ATCC MYA-4574 / FGSC 10173)</name>
    <name type="common">Glume blotch fungus</name>
    <name type="synonym">Parastagonospora nodorum</name>
    <dbReference type="NCBI Taxonomy" id="321614"/>
    <lineage>
        <taxon>Eukaryota</taxon>
        <taxon>Fungi</taxon>
        <taxon>Dikarya</taxon>
        <taxon>Ascomycota</taxon>
        <taxon>Pezizomycotina</taxon>
        <taxon>Dothideomycetes</taxon>
        <taxon>Pleosporomycetidae</taxon>
        <taxon>Pleosporales</taxon>
        <taxon>Pleosporineae</taxon>
        <taxon>Phaeosphaeriaceae</taxon>
        <taxon>Parastagonospora</taxon>
    </lineage>
</organism>
<feature type="signal peptide" evidence="1">
    <location>
        <begin position="1"/>
        <end position="30"/>
    </location>
</feature>
<evidence type="ECO:0000313" key="2">
    <source>
        <dbReference type="EMBL" id="QRD07753.1"/>
    </source>
</evidence>
<dbReference type="VEuPathDB" id="FungiDB:JI435_161960"/>